<reference evidence="2" key="1">
    <citation type="submission" date="2013-07" db="EMBL/GenBank/DDBJ databases">
        <authorList>
            <person name="McIlroy S."/>
        </authorList>
    </citation>
    <scope>NUCLEOTIDE SEQUENCE [LARGE SCALE GENOMIC DNA]</scope>
    <source>
        <strain evidence="2">Run_A_D11</strain>
    </source>
</reference>
<dbReference type="STRING" id="1400863.BN873_610005"/>
<accession>W6MDX2</accession>
<proteinExistence type="predicted"/>
<dbReference type="AlphaFoldDB" id="W6MDX2"/>
<comment type="caution">
    <text evidence="2">The sequence shown here is derived from an EMBL/GenBank/DDBJ whole genome shotgun (WGS) entry which is preliminary data.</text>
</comment>
<dbReference type="InterPro" id="IPR014056">
    <property type="entry name" value="TypeIITA-like_toxin_pred"/>
</dbReference>
<dbReference type="EMBL" id="CBTJ020000071">
    <property type="protein sequence ID" value="CDI03608.1"/>
    <property type="molecule type" value="Genomic_DNA"/>
</dbReference>
<evidence type="ECO:0000313" key="2">
    <source>
        <dbReference type="EMBL" id="CDI03608.1"/>
    </source>
</evidence>
<evidence type="ECO:0000313" key="3">
    <source>
        <dbReference type="Proteomes" id="UP000035760"/>
    </source>
</evidence>
<dbReference type="PANTHER" id="PTHR41791:SF1">
    <property type="entry name" value="SSL7039 PROTEIN"/>
    <property type="match status" value="1"/>
</dbReference>
<name>W6MDX2_9GAMM</name>
<evidence type="ECO:0008006" key="4">
    <source>
        <dbReference type="Google" id="ProtNLM"/>
    </source>
</evidence>
<gene>
    <name evidence="2" type="ORF">BN873_610005</name>
</gene>
<sequence length="140" mass="15817">MRSVFRGSNPDSRFLRERRKPTPGWDAGQGVMACLWPVGYNGGMYTLELTPEFDAWLNGLKDRVAKLRLGRRLQRAQHGHLGDVKPVGEGVFEMREHFGPGWRMYYIQRGEVLIIMLGGGNKSTQAADIARAIQCARLED</sequence>
<dbReference type="PANTHER" id="PTHR41791">
    <property type="entry name" value="SSL7039 PROTEIN"/>
    <property type="match status" value="1"/>
</dbReference>
<protein>
    <recommendedName>
        <fullName evidence="4">Addiction module killer protein</fullName>
    </recommendedName>
</protein>
<organism evidence="2 3">
    <name type="scientific">Candidatus Competibacter denitrificans Run_A_D11</name>
    <dbReference type="NCBI Taxonomy" id="1400863"/>
    <lineage>
        <taxon>Bacteria</taxon>
        <taxon>Pseudomonadati</taxon>
        <taxon>Pseudomonadota</taxon>
        <taxon>Gammaproteobacteria</taxon>
        <taxon>Candidatus Competibacteraceae</taxon>
        <taxon>Candidatus Competibacter</taxon>
    </lineage>
</organism>
<keyword evidence="3" id="KW-1185">Reference proteome</keyword>
<feature type="region of interest" description="Disordered" evidence="1">
    <location>
        <begin position="1"/>
        <end position="21"/>
    </location>
</feature>
<dbReference type="Proteomes" id="UP000035760">
    <property type="component" value="Unassembled WGS sequence"/>
</dbReference>
<reference evidence="2" key="2">
    <citation type="submission" date="2014-03" db="EMBL/GenBank/DDBJ databases">
        <title>Candidatus Competibacter-lineage genomes retrieved from metagenomes reveal functional metabolic diversity.</title>
        <authorList>
            <person name="McIlroy S.J."/>
            <person name="Albertsen M."/>
            <person name="Andresen E.K."/>
            <person name="Saunders A.M."/>
            <person name="Kristiansen R."/>
            <person name="Stokholm-Bjerregaard M."/>
            <person name="Nielsen K.L."/>
            <person name="Nielsen P.H."/>
        </authorList>
    </citation>
    <scope>NUCLEOTIDE SEQUENCE</scope>
    <source>
        <strain evidence="2">Run_A_D11</strain>
    </source>
</reference>
<dbReference type="NCBIfam" id="TIGR02683">
    <property type="entry name" value="upstrm_HI1419"/>
    <property type="match status" value="1"/>
</dbReference>
<evidence type="ECO:0000256" key="1">
    <source>
        <dbReference type="SAM" id="MobiDB-lite"/>
    </source>
</evidence>